<keyword evidence="2" id="KW-0472">Membrane</keyword>
<accession>A0A2I7SF15</accession>
<keyword evidence="2" id="KW-1133">Transmembrane helix</keyword>
<keyword evidence="4" id="KW-1185">Reference proteome</keyword>
<reference evidence="4" key="1">
    <citation type="submission" date="2018-01" db="EMBL/GenBank/DDBJ databases">
        <title>Complete genome of Tamlana sp. UJ94.</title>
        <authorList>
            <person name="Jung J."/>
            <person name="Chung D."/>
            <person name="Bae S.S."/>
            <person name="Baek K."/>
        </authorList>
    </citation>
    <scope>NUCLEOTIDE SEQUENCE [LARGE SCALE GENOMIC DNA]</scope>
    <source>
        <strain evidence="4">UJ94</strain>
    </source>
</reference>
<dbReference type="EMBL" id="CP025938">
    <property type="protein sequence ID" value="AUS04460.1"/>
    <property type="molecule type" value="Genomic_DNA"/>
</dbReference>
<evidence type="ECO:0000313" key="3">
    <source>
        <dbReference type="EMBL" id="AUS04460.1"/>
    </source>
</evidence>
<evidence type="ECO:0000313" key="4">
    <source>
        <dbReference type="Proteomes" id="UP000236592"/>
    </source>
</evidence>
<protein>
    <recommendedName>
        <fullName evidence="5">DUF4129 domain-containing protein</fullName>
    </recommendedName>
</protein>
<organism evidence="3 4">
    <name type="scientific">Pseudotamlana carrageenivorans</name>
    <dbReference type="NCBI Taxonomy" id="2069432"/>
    <lineage>
        <taxon>Bacteria</taxon>
        <taxon>Pseudomonadati</taxon>
        <taxon>Bacteroidota</taxon>
        <taxon>Flavobacteriia</taxon>
        <taxon>Flavobacteriales</taxon>
        <taxon>Flavobacteriaceae</taxon>
        <taxon>Pseudotamlana</taxon>
    </lineage>
</organism>
<feature type="region of interest" description="Disordered" evidence="1">
    <location>
        <begin position="50"/>
        <end position="71"/>
    </location>
</feature>
<dbReference type="Proteomes" id="UP000236592">
    <property type="component" value="Chromosome"/>
</dbReference>
<name>A0A2I7SF15_9FLAO</name>
<evidence type="ECO:0000256" key="1">
    <source>
        <dbReference type="SAM" id="MobiDB-lite"/>
    </source>
</evidence>
<feature type="transmembrane region" description="Helical" evidence="2">
    <location>
        <begin position="88"/>
        <end position="106"/>
    </location>
</feature>
<keyword evidence="2" id="KW-0812">Transmembrane</keyword>
<gene>
    <name evidence="3" type="ORF">C1A40_02770</name>
</gene>
<sequence length="234" mass="27347">MLCCCVQTNFAITISQNPNQLRHFDDDFKSRYQDERFNYQGRAVVRRTKSGSGVYETNRNGEATNEPLETEEENNQRDFHINLGPLGWFFYLAIALAVVALVYLLVKEGGSGLFSTKRNKSLIPDEDITAENIENIDIETLIKQAENDTNFRLAIRYYYLLTLKTLSRNDLITFEDDKTNAEYLTELQQTAHFKNFGYISYLYNYIWYGEFPVDLQKYQKAKTHFTDFLKPLKS</sequence>
<dbReference type="KEGG" id="taj:C1A40_02770"/>
<dbReference type="AlphaFoldDB" id="A0A2I7SF15"/>
<evidence type="ECO:0000256" key="2">
    <source>
        <dbReference type="SAM" id="Phobius"/>
    </source>
</evidence>
<proteinExistence type="predicted"/>
<evidence type="ECO:0008006" key="5">
    <source>
        <dbReference type="Google" id="ProtNLM"/>
    </source>
</evidence>